<evidence type="ECO:0000313" key="7">
    <source>
        <dbReference type="Proteomes" id="UP000634136"/>
    </source>
</evidence>
<reference evidence="6" key="1">
    <citation type="submission" date="2020-09" db="EMBL/GenBank/DDBJ databases">
        <title>Genome-Enabled Discovery of Anthraquinone Biosynthesis in Senna tora.</title>
        <authorList>
            <person name="Kang S.-H."/>
            <person name="Pandey R.P."/>
            <person name="Lee C.-M."/>
            <person name="Sim J.-S."/>
            <person name="Jeong J.-T."/>
            <person name="Choi B.-S."/>
            <person name="Jung M."/>
            <person name="Ginzburg D."/>
            <person name="Zhao K."/>
            <person name="Won S.Y."/>
            <person name="Oh T.-J."/>
            <person name="Yu Y."/>
            <person name="Kim N.-H."/>
            <person name="Lee O.R."/>
            <person name="Lee T.-H."/>
            <person name="Bashyal P."/>
            <person name="Kim T.-S."/>
            <person name="Lee W.-H."/>
            <person name="Kawkins C."/>
            <person name="Kim C.-K."/>
            <person name="Kim J.S."/>
            <person name="Ahn B.O."/>
            <person name="Rhee S.Y."/>
            <person name="Sohng J.K."/>
        </authorList>
    </citation>
    <scope>NUCLEOTIDE SEQUENCE</scope>
    <source>
        <tissue evidence="6">Leaf</tissue>
    </source>
</reference>
<dbReference type="GO" id="GO:0006412">
    <property type="term" value="P:translation"/>
    <property type="evidence" value="ECO:0007669"/>
    <property type="project" value="InterPro"/>
</dbReference>
<dbReference type="GO" id="GO:0005840">
    <property type="term" value="C:ribosome"/>
    <property type="evidence" value="ECO:0007669"/>
    <property type="project" value="UniProtKB-KW"/>
</dbReference>
<dbReference type="EMBL" id="JAAIUW010000008">
    <property type="protein sequence ID" value="KAF7820463.1"/>
    <property type="molecule type" value="Genomic_DNA"/>
</dbReference>
<dbReference type="Gene3D" id="6.10.250.3450">
    <property type="match status" value="1"/>
</dbReference>
<comment type="similarity">
    <text evidence="1">Belongs to the universal ribosomal protein uL29 family.</text>
</comment>
<dbReference type="InterPro" id="IPR023577">
    <property type="entry name" value="CYTH_domain"/>
</dbReference>
<dbReference type="InterPro" id="IPR033469">
    <property type="entry name" value="CYTH-like_dom_sf"/>
</dbReference>
<dbReference type="GO" id="GO:1990904">
    <property type="term" value="C:ribonucleoprotein complex"/>
    <property type="evidence" value="ECO:0007669"/>
    <property type="project" value="UniProtKB-KW"/>
</dbReference>
<evidence type="ECO:0000313" key="6">
    <source>
        <dbReference type="EMBL" id="KAF7820463.1"/>
    </source>
</evidence>
<proteinExistence type="inferred from homology"/>
<evidence type="ECO:0000259" key="5">
    <source>
        <dbReference type="PROSITE" id="PS51707"/>
    </source>
</evidence>
<dbReference type="AlphaFoldDB" id="A0A834TEE3"/>
<dbReference type="NCBIfam" id="TIGR00012">
    <property type="entry name" value="L29"/>
    <property type="match status" value="1"/>
</dbReference>
<evidence type="ECO:0000256" key="4">
    <source>
        <dbReference type="SAM" id="Coils"/>
    </source>
</evidence>
<evidence type="ECO:0000256" key="3">
    <source>
        <dbReference type="ARBA" id="ARBA00023274"/>
    </source>
</evidence>
<dbReference type="CDD" id="cd07374">
    <property type="entry name" value="CYTH-like_Pase"/>
    <property type="match status" value="1"/>
</dbReference>
<dbReference type="FunFam" id="6.10.250.3450:FF:000001">
    <property type="entry name" value="60S ribosomal protein L35"/>
    <property type="match status" value="1"/>
</dbReference>
<dbReference type="OrthoDB" id="2160189at2759"/>
<dbReference type="Proteomes" id="UP000634136">
    <property type="component" value="Unassembled WGS sequence"/>
</dbReference>
<dbReference type="Pfam" id="PF01928">
    <property type="entry name" value="CYTH"/>
    <property type="match status" value="1"/>
</dbReference>
<dbReference type="CDD" id="cd00427">
    <property type="entry name" value="Ribosomal_L29_HIP"/>
    <property type="match status" value="1"/>
</dbReference>
<dbReference type="InterPro" id="IPR001854">
    <property type="entry name" value="Ribosomal_uL29"/>
</dbReference>
<dbReference type="PANTHER" id="PTHR34948:SF9">
    <property type="entry name" value="CYTH DOMAIN-CONTAINING PROTEIN"/>
    <property type="match status" value="1"/>
</dbReference>
<dbReference type="SMART" id="SM01118">
    <property type="entry name" value="CYTH"/>
    <property type="match status" value="1"/>
</dbReference>
<dbReference type="GO" id="GO:0003735">
    <property type="term" value="F:structural constituent of ribosome"/>
    <property type="evidence" value="ECO:0007669"/>
    <property type="project" value="InterPro"/>
</dbReference>
<keyword evidence="2" id="KW-0689">Ribosomal protein</keyword>
<dbReference type="PANTHER" id="PTHR34948">
    <property type="entry name" value="OS08G0299200 PROTEIN"/>
    <property type="match status" value="1"/>
</dbReference>
<evidence type="ECO:0000256" key="2">
    <source>
        <dbReference type="ARBA" id="ARBA00022980"/>
    </source>
</evidence>
<feature type="domain" description="CYTH" evidence="5">
    <location>
        <begin position="1"/>
        <end position="203"/>
    </location>
</feature>
<keyword evidence="3" id="KW-0687">Ribonucleoprotein</keyword>
<gene>
    <name evidence="6" type="ORF">G2W53_025918</name>
</gene>
<protein>
    <submittedName>
        <fullName evidence="6">Triphosphate tunel metalloenzyme 3-like</fullName>
    </submittedName>
</protein>
<dbReference type="PROSITE" id="PS51707">
    <property type="entry name" value="CYTH"/>
    <property type="match status" value="1"/>
</dbReference>
<keyword evidence="4" id="KW-0175">Coiled coil</keyword>
<dbReference type="Pfam" id="PF00831">
    <property type="entry name" value="Ribosomal_L29"/>
    <property type="match status" value="1"/>
</dbReference>
<dbReference type="SUPFAM" id="SSF55154">
    <property type="entry name" value="CYTH-like phosphatases"/>
    <property type="match status" value="1"/>
</dbReference>
<accession>A0A834TEE3</accession>
<dbReference type="Gene3D" id="2.40.320.10">
    <property type="entry name" value="Hypothetical Protein Pfu-838710-001"/>
    <property type="match status" value="1"/>
</dbReference>
<dbReference type="SUPFAM" id="SSF46561">
    <property type="entry name" value="Ribosomal protein L29 (L29p)"/>
    <property type="match status" value="1"/>
</dbReference>
<sequence length="336" mass="38123">MEVEVKLRLPDSHSHQKLSNLLAPFHAETLIQENVFFDGANAQLTSNLAALRIRFYNLDSCVLSLKSRPVISDGISRIEEREEPFDAALGRACIAEPWRLSRVESSEILRRVKDEFKVGEGEGGGGGFVCLGGFRNVRGVYEWNGLKLEVDESNYDFGTSYEIECESVEPERVKKVLENFLNDNGIPYSYSNLSKFAVFRVPGEARKPPAAAKLARIKVHELRQKNKAELLNQLKDLKAELALLRVAKVTGGAPNKLSKIKVVRLSIAQVLTVISQKQKAALREAYKNKKYLPLDLRPKKTRAIRRRLTKHQASLKTEREKKKETYFPMRKYAIKV</sequence>
<evidence type="ECO:0000256" key="1">
    <source>
        <dbReference type="ARBA" id="ARBA00009254"/>
    </source>
</evidence>
<dbReference type="GO" id="GO:0016462">
    <property type="term" value="F:pyrophosphatase activity"/>
    <property type="evidence" value="ECO:0007669"/>
    <property type="project" value="UniProtKB-ARBA"/>
</dbReference>
<organism evidence="6 7">
    <name type="scientific">Senna tora</name>
    <dbReference type="NCBI Taxonomy" id="362788"/>
    <lineage>
        <taxon>Eukaryota</taxon>
        <taxon>Viridiplantae</taxon>
        <taxon>Streptophyta</taxon>
        <taxon>Embryophyta</taxon>
        <taxon>Tracheophyta</taxon>
        <taxon>Spermatophyta</taxon>
        <taxon>Magnoliopsida</taxon>
        <taxon>eudicotyledons</taxon>
        <taxon>Gunneridae</taxon>
        <taxon>Pentapetalae</taxon>
        <taxon>rosids</taxon>
        <taxon>fabids</taxon>
        <taxon>Fabales</taxon>
        <taxon>Fabaceae</taxon>
        <taxon>Caesalpinioideae</taxon>
        <taxon>Cassia clade</taxon>
        <taxon>Senna</taxon>
    </lineage>
</organism>
<comment type="caution">
    <text evidence="6">The sequence shown here is derived from an EMBL/GenBank/DDBJ whole genome shotgun (WGS) entry which is preliminary data.</text>
</comment>
<name>A0A834TEE3_9FABA</name>
<keyword evidence="7" id="KW-1185">Reference proteome</keyword>
<dbReference type="FunFam" id="1.10.287.310:FF:000002">
    <property type="entry name" value="60S ribosomal protein L35"/>
    <property type="match status" value="1"/>
</dbReference>
<dbReference type="Gene3D" id="1.10.287.310">
    <property type="match status" value="1"/>
</dbReference>
<feature type="coiled-coil region" evidence="4">
    <location>
        <begin position="220"/>
        <end position="247"/>
    </location>
</feature>
<dbReference type="InterPro" id="IPR036049">
    <property type="entry name" value="Ribosomal_uL29_sf"/>
</dbReference>
<dbReference type="HAMAP" id="MF_00374">
    <property type="entry name" value="Ribosomal_uL29"/>
    <property type="match status" value="1"/>
</dbReference>